<feature type="compositionally biased region" description="Low complexity" evidence="1">
    <location>
        <begin position="323"/>
        <end position="338"/>
    </location>
</feature>
<feature type="compositionally biased region" description="Polar residues" evidence="1">
    <location>
        <begin position="226"/>
        <end position="244"/>
    </location>
</feature>
<feature type="region of interest" description="Disordered" evidence="1">
    <location>
        <begin position="224"/>
        <end position="248"/>
    </location>
</feature>
<feature type="compositionally biased region" description="Acidic residues" evidence="1">
    <location>
        <begin position="290"/>
        <end position="300"/>
    </location>
</feature>
<evidence type="ECO:0000313" key="2">
    <source>
        <dbReference type="EMBL" id="GAX73988.1"/>
    </source>
</evidence>
<organism evidence="2 3">
    <name type="scientific">Chlamydomonas eustigma</name>
    <dbReference type="NCBI Taxonomy" id="1157962"/>
    <lineage>
        <taxon>Eukaryota</taxon>
        <taxon>Viridiplantae</taxon>
        <taxon>Chlorophyta</taxon>
        <taxon>core chlorophytes</taxon>
        <taxon>Chlorophyceae</taxon>
        <taxon>CS clade</taxon>
        <taxon>Chlamydomonadales</taxon>
        <taxon>Chlamydomonadaceae</taxon>
        <taxon>Chlamydomonas</taxon>
    </lineage>
</organism>
<feature type="region of interest" description="Disordered" evidence="1">
    <location>
        <begin position="275"/>
        <end position="375"/>
    </location>
</feature>
<accession>A0A250WT25</accession>
<feature type="compositionally biased region" description="Low complexity" evidence="1">
    <location>
        <begin position="353"/>
        <end position="365"/>
    </location>
</feature>
<dbReference type="Proteomes" id="UP000232323">
    <property type="component" value="Unassembled WGS sequence"/>
</dbReference>
<sequence>MSSPNEVSQLGLRKRVRSPCRLDVPISDPDLDFGNQSSKRYLSEMMSQGLRLRMSIDGSGDGMLDEPSIPAAMLPPPDSPDRRSYFPNMDHKTSSAPHPIFQPSPCHTTSPVTWALGGHPWGSAMPPDAIPANFHNRIKLSPPVDAGCRIDPSNQNNFISGAASPTDIRYSLNLRKAALLRSLLLRTDDLMSQAGPGDGLVAPQLNDLTDLPFNVWGNALVATPEGSLSSTSPVNSQLRGSSSEGELPEISAQLRQQGETAPDVWGMSRAMHATSSMRSDTINSSIDLGSDSDDDSDSEELASRRMSVHEPGVTSGMLTQPWLQGGSSLGVLSLSSQQGPGGQHQPHHRRRISSAGGSSGASRGAPRSKHSSTITASLSAPFKASEGIMNSDCILPLQPHESEGIMNSDCILPLQPHESEGIMNSDCILPLQPPESEPGSLPLWLGHVPAPSDDCISPVLPACAKTQSSDPSVDGQR</sequence>
<protein>
    <submittedName>
        <fullName evidence="2">Uncharacterized protein</fullName>
    </submittedName>
</protein>
<name>A0A250WT25_9CHLO</name>
<evidence type="ECO:0000313" key="3">
    <source>
        <dbReference type="Proteomes" id="UP000232323"/>
    </source>
</evidence>
<gene>
    <name evidence="2" type="ORF">CEUSTIGMA_g1438.t1</name>
</gene>
<keyword evidence="3" id="KW-1185">Reference proteome</keyword>
<comment type="caution">
    <text evidence="2">The sequence shown here is derived from an EMBL/GenBank/DDBJ whole genome shotgun (WGS) entry which is preliminary data.</text>
</comment>
<proteinExistence type="predicted"/>
<dbReference type="AlphaFoldDB" id="A0A250WT25"/>
<reference evidence="2 3" key="1">
    <citation type="submission" date="2017-08" db="EMBL/GenBank/DDBJ databases">
        <title>Acidophilic green algal genome provides insights into adaptation to an acidic environment.</title>
        <authorList>
            <person name="Hirooka S."/>
            <person name="Hirose Y."/>
            <person name="Kanesaki Y."/>
            <person name="Higuchi S."/>
            <person name="Fujiwara T."/>
            <person name="Onuma R."/>
            <person name="Era A."/>
            <person name="Ohbayashi R."/>
            <person name="Uzuka A."/>
            <person name="Nozaki H."/>
            <person name="Yoshikawa H."/>
            <person name="Miyagishima S.Y."/>
        </authorList>
    </citation>
    <scope>NUCLEOTIDE SEQUENCE [LARGE SCALE GENOMIC DNA]</scope>
    <source>
        <strain evidence="2 3">NIES-2499</strain>
    </source>
</reference>
<evidence type="ECO:0000256" key="1">
    <source>
        <dbReference type="SAM" id="MobiDB-lite"/>
    </source>
</evidence>
<dbReference type="EMBL" id="BEGY01000005">
    <property type="protein sequence ID" value="GAX73988.1"/>
    <property type="molecule type" value="Genomic_DNA"/>
</dbReference>
<dbReference type="OrthoDB" id="549866at2759"/>